<keyword evidence="2" id="KW-1133">Transmembrane helix</keyword>
<evidence type="ECO:0000256" key="2">
    <source>
        <dbReference type="SAM" id="Phobius"/>
    </source>
</evidence>
<feature type="transmembrane region" description="Helical" evidence="2">
    <location>
        <begin position="90"/>
        <end position="108"/>
    </location>
</feature>
<dbReference type="Pfam" id="PF10823">
    <property type="entry name" value="DUF2568"/>
    <property type="match status" value="1"/>
</dbReference>
<gene>
    <name evidence="3" type="ORF">FQA45_00425</name>
</gene>
<proteinExistence type="predicted"/>
<reference evidence="3 4" key="1">
    <citation type="submission" date="2019-07" db="EMBL/GenBank/DDBJ databases">
        <title>Complete Genome Sequence of drought tolerant Plant Growth-Promoting Rhizobacterium Glutamicibacter halophytocola DR408.</title>
        <authorList>
            <person name="Nishu S.D."/>
            <person name="Lee T.K."/>
        </authorList>
    </citation>
    <scope>NUCLEOTIDE SEQUENCE [LARGE SCALE GENOMIC DNA]</scope>
    <source>
        <strain evidence="3 4">DR408</strain>
    </source>
</reference>
<dbReference type="InterPro" id="IPR021214">
    <property type="entry name" value="DUF2568"/>
</dbReference>
<evidence type="ECO:0000313" key="4">
    <source>
        <dbReference type="Proteomes" id="UP000320717"/>
    </source>
</evidence>
<keyword evidence="2" id="KW-0472">Membrane</keyword>
<organism evidence="3 4">
    <name type="scientific">Glutamicibacter halophytocola</name>
    <dbReference type="NCBI Taxonomy" id="1933880"/>
    <lineage>
        <taxon>Bacteria</taxon>
        <taxon>Bacillati</taxon>
        <taxon>Actinomycetota</taxon>
        <taxon>Actinomycetes</taxon>
        <taxon>Micrococcales</taxon>
        <taxon>Micrococcaceae</taxon>
        <taxon>Glutamicibacter</taxon>
    </lineage>
</organism>
<protein>
    <submittedName>
        <fullName evidence="3">DUF2568 domain-containing protein</fullName>
    </submittedName>
</protein>
<sequence>MLVGGHCGIGVRLKSMGKTSSQRVSPFLSGTYAVVAFLLEVGLLFAAALAAIAFIPWPMILAILVVVIPLLIIWSIFFSPKAVVKLRLRTRVLLIHLIYLVGAYVLWLSVDHSFYEQSQIWAIAMLSLTGISAILVLASGGYVVPHDRTPKPIKPAPKRQSTGAPKGRRAAR</sequence>
<keyword evidence="2" id="KW-0812">Transmembrane</keyword>
<feature type="transmembrane region" description="Helical" evidence="2">
    <location>
        <begin position="60"/>
        <end position="78"/>
    </location>
</feature>
<name>A0ABX5Y466_9MICC</name>
<dbReference type="EMBL" id="CP042260">
    <property type="protein sequence ID" value="QDY64899.1"/>
    <property type="molecule type" value="Genomic_DNA"/>
</dbReference>
<keyword evidence="4" id="KW-1185">Reference proteome</keyword>
<evidence type="ECO:0000256" key="1">
    <source>
        <dbReference type="SAM" id="MobiDB-lite"/>
    </source>
</evidence>
<dbReference type="Proteomes" id="UP000320717">
    <property type="component" value="Chromosome"/>
</dbReference>
<accession>A0ABX5Y466</accession>
<feature type="transmembrane region" description="Helical" evidence="2">
    <location>
        <begin position="32"/>
        <end position="54"/>
    </location>
</feature>
<evidence type="ECO:0000313" key="3">
    <source>
        <dbReference type="EMBL" id="QDY64899.1"/>
    </source>
</evidence>
<feature type="transmembrane region" description="Helical" evidence="2">
    <location>
        <begin position="120"/>
        <end position="144"/>
    </location>
</feature>
<feature type="region of interest" description="Disordered" evidence="1">
    <location>
        <begin position="148"/>
        <end position="172"/>
    </location>
</feature>